<name>A0ABQ7K6W3_9FUNG</name>
<feature type="domain" description="F-box" evidence="1">
    <location>
        <begin position="4"/>
        <end position="49"/>
    </location>
</feature>
<organism evidence="2 3">
    <name type="scientific">Linnemannia gamsii</name>
    <dbReference type="NCBI Taxonomy" id="64522"/>
    <lineage>
        <taxon>Eukaryota</taxon>
        <taxon>Fungi</taxon>
        <taxon>Fungi incertae sedis</taxon>
        <taxon>Mucoromycota</taxon>
        <taxon>Mortierellomycotina</taxon>
        <taxon>Mortierellomycetes</taxon>
        <taxon>Mortierellales</taxon>
        <taxon>Mortierellaceae</taxon>
        <taxon>Linnemannia</taxon>
    </lineage>
</organism>
<dbReference type="InterPro" id="IPR036047">
    <property type="entry name" value="F-box-like_dom_sf"/>
</dbReference>
<keyword evidence="3" id="KW-1185">Reference proteome</keyword>
<proteinExistence type="predicted"/>
<evidence type="ECO:0000259" key="1">
    <source>
        <dbReference type="PROSITE" id="PS50181"/>
    </source>
</evidence>
<protein>
    <recommendedName>
        <fullName evidence="1">F-box domain-containing protein</fullName>
    </recommendedName>
</protein>
<evidence type="ECO:0000313" key="3">
    <source>
        <dbReference type="Proteomes" id="UP001194696"/>
    </source>
</evidence>
<reference evidence="2 3" key="1">
    <citation type="journal article" date="2020" name="Fungal Divers.">
        <title>Resolving the Mortierellaceae phylogeny through synthesis of multi-gene phylogenetics and phylogenomics.</title>
        <authorList>
            <person name="Vandepol N."/>
            <person name="Liber J."/>
            <person name="Desiro A."/>
            <person name="Na H."/>
            <person name="Kennedy M."/>
            <person name="Barry K."/>
            <person name="Grigoriev I.V."/>
            <person name="Miller A.N."/>
            <person name="O'Donnell K."/>
            <person name="Stajich J.E."/>
            <person name="Bonito G."/>
        </authorList>
    </citation>
    <scope>NUCLEOTIDE SEQUENCE [LARGE SCALE GENOMIC DNA]</scope>
    <source>
        <strain evidence="2 3">AD045</strain>
    </source>
</reference>
<dbReference type="Proteomes" id="UP001194696">
    <property type="component" value="Unassembled WGS sequence"/>
</dbReference>
<dbReference type="EMBL" id="JAAAIM010000198">
    <property type="protein sequence ID" value="KAG0292406.1"/>
    <property type="molecule type" value="Genomic_DNA"/>
</dbReference>
<dbReference type="PROSITE" id="PS50181">
    <property type="entry name" value="FBOX"/>
    <property type="match status" value="1"/>
</dbReference>
<dbReference type="Gene3D" id="3.80.10.10">
    <property type="entry name" value="Ribonuclease Inhibitor"/>
    <property type="match status" value="1"/>
</dbReference>
<dbReference type="InterPro" id="IPR032675">
    <property type="entry name" value="LRR_dom_sf"/>
</dbReference>
<gene>
    <name evidence="2" type="ORF">BGZ96_004153</name>
</gene>
<comment type="caution">
    <text evidence="2">The sequence shown here is derived from an EMBL/GenBank/DDBJ whole genome shotgun (WGS) entry which is preliminary data.</text>
</comment>
<dbReference type="InterPro" id="IPR001810">
    <property type="entry name" value="F-box_dom"/>
</dbReference>
<accession>A0ABQ7K6W3</accession>
<evidence type="ECO:0000313" key="2">
    <source>
        <dbReference type="EMBL" id="KAG0292406.1"/>
    </source>
</evidence>
<dbReference type="SUPFAM" id="SSF81383">
    <property type="entry name" value="F-box domain"/>
    <property type="match status" value="1"/>
</dbReference>
<sequence length="331" mass="37588">MPAMAHIIDLPEEVITCIGNFLTKRDIVTIVRTCRLLHQSLSHLIWKDVTLQTGKLPLDVTRLQTNADSVQRLHNFGTIPPEYYRIAFPALCSLEIHFKGANPTRRGLGSALQEVNNTALIRLNPTIQDLTIHMANHNPSNTFWDAIATTLQQPRSLRLTGVFDLLGRLPVNSFWNSCARFQEIACHGRDGLLSDLVPPMTFPGLNRITLGINTTYSDINNTIVHLEWLKRCPNLTKMRWEIAESEFPIPQFAEALEQRTWRQLQDLRLTGVAESDKLLSAVMRRLDPLTTLEMDAKAFGPHFVPNLKIWRHFMSLSAICRQTHNRGCVGD</sequence>